<evidence type="ECO:0000256" key="3">
    <source>
        <dbReference type="ARBA" id="ARBA00022692"/>
    </source>
</evidence>
<evidence type="ECO:0000259" key="12">
    <source>
        <dbReference type="PROSITE" id="PS50820"/>
    </source>
</evidence>
<keyword evidence="9" id="KW-0732">Signal</keyword>
<feature type="chain" id="PRO_5034838485" evidence="9">
    <location>
        <begin position="34"/>
        <end position="679"/>
    </location>
</feature>
<feature type="domain" description="F5/8 type C" evidence="11">
    <location>
        <begin position="318"/>
        <end position="426"/>
    </location>
</feature>
<dbReference type="PROSITE" id="PS50820">
    <property type="entry name" value="LCCL"/>
    <property type="match status" value="1"/>
</dbReference>
<dbReference type="Pfam" id="PF00431">
    <property type="entry name" value="CUB"/>
    <property type="match status" value="1"/>
</dbReference>
<evidence type="ECO:0000256" key="8">
    <source>
        <dbReference type="SAM" id="Phobius"/>
    </source>
</evidence>
<keyword evidence="6 7" id="KW-1015">Disulfide bond</keyword>
<name>A0A8C3V5W9_CATUS</name>
<dbReference type="GO" id="GO:0005886">
    <property type="term" value="C:plasma membrane"/>
    <property type="evidence" value="ECO:0007669"/>
    <property type="project" value="TreeGrafter"/>
</dbReference>
<dbReference type="Proteomes" id="UP000694563">
    <property type="component" value="Chromosome 26"/>
</dbReference>
<evidence type="ECO:0000256" key="9">
    <source>
        <dbReference type="SAM" id="SignalP"/>
    </source>
</evidence>
<evidence type="ECO:0000256" key="4">
    <source>
        <dbReference type="ARBA" id="ARBA00022989"/>
    </source>
</evidence>
<keyword evidence="2" id="KW-0597">Phosphoprotein</keyword>
<dbReference type="PROSITE" id="PS50022">
    <property type="entry name" value="FA58C_3"/>
    <property type="match status" value="1"/>
</dbReference>
<dbReference type="SUPFAM" id="SSF69848">
    <property type="entry name" value="LCCL domain"/>
    <property type="match status" value="1"/>
</dbReference>
<dbReference type="PROSITE" id="PS01285">
    <property type="entry name" value="FA58C_1"/>
    <property type="match status" value="1"/>
</dbReference>
<keyword evidence="14" id="KW-1185">Reference proteome</keyword>
<dbReference type="PANTHER" id="PTHR46806">
    <property type="entry name" value="F5/8 TYPE C DOMAIN-CONTAINING PROTEIN"/>
    <property type="match status" value="1"/>
</dbReference>
<evidence type="ECO:0000256" key="2">
    <source>
        <dbReference type="ARBA" id="ARBA00022553"/>
    </source>
</evidence>
<dbReference type="Pfam" id="PF03815">
    <property type="entry name" value="LCCL"/>
    <property type="match status" value="1"/>
</dbReference>
<dbReference type="PROSITE" id="PS01180">
    <property type="entry name" value="CUB"/>
    <property type="match status" value="1"/>
</dbReference>
<dbReference type="CDD" id="cd00041">
    <property type="entry name" value="CUB"/>
    <property type="match status" value="1"/>
</dbReference>
<evidence type="ECO:0000259" key="10">
    <source>
        <dbReference type="PROSITE" id="PS01180"/>
    </source>
</evidence>
<dbReference type="FunFam" id="2.60.120.260:FF:000002">
    <property type="entry name" value="Coagulation factor VIII"/>
    <property type="match status" value="1"/>
</dbReference>
<protein>
    <submittedName>
        <fullName evidence="13">Uncharacterized protein</fullName>
    </submittedName>
</protein>
<dbReference type="Ensembl" id="ENSCUST00005026542.1">
    <property type="protein sequence ID" value="ENSCUSP00005025631.1"/>
    <property type="gene ID" value="ENSCUSG00005015927.1"/>
</dbReference>
<evidence type="ECO:0000259" key="11">
    <source>
        <dbReference type="PROSITE" id="PS50022"/>
    </source>
</evidence>
<dbReference type="SMART" id="SM00042">
    <property type="entry name" value="CUB"/>
    <property type="match status" value="1"/>
</dbReference>
<dbReference type="SUPFAM" id="SSF49854">
    <property type="entry name" value="Spermadhesin, CUB domain"/>
    <property type="match status" value="1"/>
</dbReference>
<dbReference type="SMART" id="SM00603">
    <property type="entry name" value="LCCL"/>
    <property type="match status" value="1"/>
</dbReference>
<keyword evidence="5 8" id="KW-0472">Membrane</keyword>
<gene>
    <name evidence="13" type="primary">LOC117007442</name>
</gene>
<reference evidence="13" key="1">
    <citation type="submission" date="2020-10" db="EMBL/GenBank/DDBJ databases">
        <title>Catharus ustulatus (Swainson's thrush) genome, bCatUst1, primary haplotype v2.</title>
        <authorList>
            <person name="Delmore K."/>
            <person name="Vafadar M."/>
            <person name="Formenti G."/>
            <person name="Chow W."/>
            <person name="Pelan S."/>
            <person name="Howe K."/>
            <person name="Rhie A."/>
            <person name="Mountcastle J."/>
            <person name="Haase B."/>
            <person name="Fedrigo O."/>
            <person name="Jarvis E.D."/>
        </authorList>
    </citation>
    <scope>NUCLEOTIDE SEQUENCE [LARGE SCALE GENOMIC DNA]</scope>
</reference>
<feature type="domain" description="LCCL" evidence="12">
    <location>
        <begin position="175"/>
        <end position="271"/>
    </location>
</feature>
<dbReference type="Gene3D" id="2.60.120.290">
    <property type="entry name" value="Spermadhesin, CUB domain"/>
    <property type="match status" value="1"/>
</dbReference>
<dbReference type="Gene3D" id="2.170.130.20">
    <property type="entry name" value="LCCL-like domain"/>
    <property type="match status" value="1"/>
</dbReference>
<reference evidence="13" key="2">
    <citation type="submission" date="2025-08" db="UniProtKB">
        <authorList>
            <consortium name="Ensembl"/>
        </authorList>
    </citation>
    <scope>IDENTIFICATION</scope>
</reference>
<dbReference type="InterPro" id="IPR000859">
    <property type="entry name" value="CUB_dom"/>
</dbReference>
<dbReference type="SMART" id="SM00231">
    <property type="entry name" value="FA58C"/>
    <property type="match status" value="1"/>
</dbReference>
<dbReference type="Pfam" id="PF00754">
    <property type="entry name" value="F5_F8_type_C"/>
    <property type="match status" value="1"/>
</dbReference>
<keyword evidence="4 8" id="KW-1133">Transmembrane helix</keyword>
<feature type="disulfide bond" evidence="7">
    <location>
        <begin position="39"/>
        <end position="66"/>
    </location>
</feature>
<keyword evidence="3 8" id="KW-0812">Transmembrane</keyword>
<dbReference type="AlphaFoldDB" id="A0A8C3V5W9"/>
<feature type="domain" description="CUB" evidence="10">
    <location>
        <begin position="39"/>
        <end position="173"/>
    </location>
</feature>
<evidence type="ECO:0000256" key="5">
    <source>
        <dbReference type="ARBA" id="ARBA00023136"/>
    </source>
</evidence>
<evidence type="ECO:0000313" key="14">
    <source>
        <dbReference type="Proteomes" id="UP000694563"/>
    </source>
</evidence>
<dbReference type="InterPro" id="IPR050633">
    <property type="entry name" value="Neuropilin_MCO_CoagFactor"/>
</dbReference>
<reference evidence="13" key="3">
    <citation type="submission" date="2025-09" db="UniProtKB">
        <authorList>
            <consortium name="Ensembl"/>
        </authorList>
    </citation>
    <scope>IDENTIFICATION</scope>
</reference>
<evidence type="ECO:0000313" key="13">
    <source>
        <dbReference type="Ensembl" id="ENSCUSP00005025631.1"/>
    </source>
</evidence>
<evidence type="ECO:0000256" key="6">
    <source>
        <dbReference type="ARBA" id="ARBA00023157"/>
    </source>
</evidence>
<dbReference type="InterPro" id="IPR036609">
    <property type="entry name" value="LCCL_sf"/>
</dbReference>
<comment type="subcellular location">
    <subcellularLocation>
        <location evidence="1">Membrane</location>
        <topology evidence="1">Single-pass type I membrane protein</topology>
    </subcellularLocation>
</comment>
<comment type="caution">
    <text evidence="7">Lacks conserved residue(s) required for the propagation of feature annotation.</text>
</comment>
<evidence type="ECO:0000256" key="7">
    <source>
        <dbReference type="PROSITE-ProRule" id="PRU00059"/>
    </source>
</evidence>
<dbReference type="InterPro" id="IPR008979">
    <property type="entry name" value="Galactose-bd-like_sf"/>
</dbReference>
<dbReference type="InterPro" id="IPR004043">
    <property type="entry name" value="LCCL"/>
</dbReference>
<evidence type="ECO:0000256" key="1">
    <source>
        <dbReference type="ARBA" id="ARBA00004479"/>
    </source>
</evidence>
<sequence length="679" mass="73214">MRAGGRAAPGALVLALVRRCLLLGPLGLRSAGAQDGNGCGHTLLTPHSGTLSSKNYPGTYPNNTMCCWRLQAPPGTSLLLAFGDVDLEPSEHCALSSLLLTDPQTGTAYEVTPLTQGSTGIWQLVKGKSAWPYCRNSIPSAPLLVTNSSTVTVLFNSTSHRSGRGLLLSYATSQHPDLVSCLVRGTHYTQEHVSVYCPAGCKDIHGDIWGNPSQGYRDTSVLCKAAVHAGVIADELGGQVTLSREKGITLYESAFANGLHSKRGSLSEKRLIFHKACDGVLEVMTFNASSWWHEVGVLGQDRAWVAERAALSTTGHSWAAEPDAEAAWLELDLGIRRNVTGIITKGSSEQHDYYVTSYHVSSSRDGKNWRPYRGSSGQEEKVFEGNADSQGEVSNAFIPPIIARYIRVMPQSWHQRMALKVALVGCHVARVRAPRPYVPSVPKEVLEPTSCPASRTPIPGIALDPEKAGSTLLVMLLIGGFVLFCSCLLLLAFLCHRKRKSAAELKCGITKGYPKLQSSQVCSLQSLPASSLASFPMAPMPGDLSRTHSPEYAEPDLVQVSPCSQTGPSTFKPLLEEGYTLPLVLSHYDVPGKHHEYAEPLLPEPEYAMPFSELETAGMRHSTCSIAGPAGCSPVQYQTPALRPGELPAGVEQTGSPYSERAHGWPRHCPLAHVYHEAL</sequence>
<dbReference type="CDD" id="cd00057">
    <property type="entry name" value="FA58C"/>
    <property type="match status" value="1"/>
</dbReference>
<dbReference type="GO" id="GO:0038023">
    <property type="term" value="F:signaling receptor activity"/>
    <property type="evidence" value="ECO:0007669"/>
    <property type="project" value="TreeGrafter"/>
</dbReference>
<feature type="transmembrane region" description="Helical" evidence="8">
    <location>
        <begin position="472"/>
        <end position="495"/>
    </location>
</feature>
<proteinExistence type="predicted"/>
<dbReference type="SUPFAM" id="SSF49785">
    <property type="entry name" value="Galactose-binding domain-like"/>
    <property type="match status" value="1"/>
</dbReference>
<organism evidence="13 14">
    <name type="scientific">Catharus ustulatus</name>
    <name type="common">Russet-backed thrush</name>
    <name type="synonym">Hylocichla ustulatus</name>
    <dbReference type="NCBI Taxonomy" id="91951"/>
    <lineage>
        <taxon>Eukaryota</taxon>
        <taxon>Metazoa</taxon>
        <taxon>Chordata</taxon>
        <taxon>Craniata</taxon>
        <taxon>Vertebrata</taxon>
        <taxon>Euteleostomi</taxon>
        <taxon>Archelosauria</taxon>
        <taxon>Archosauria</taxon>
        <taxon>Dinosauria</taxon>
        <taxon>Saurischia</taxon>
        <taxon>Theropoda</taxon>
        <taxon>Coelurosauria</taxon>
        <taxon>Aves</taxon>
        <taxon>Neognathae</taxon>
        <taxon>Neoaves</taxon>
        <taxon>Telluraves</taxon>
        <taxon>Australaves</taxon>
        <taxon>Passeriformes</taxon>
        <taxon>Turdidae</taxon>
        <taxon>Catharus</taxon>
    </lineage>
</organism>
<dbReference type="InterPro" id="IPR000421">
    <property type="entry name" value="FA58C"/>
</dbReference>
<dbReference type="InterPro" id="IPR035914">
    <property type="entry name" value="Sperma_CUB_dom_sf"/>
</dbReference>
<accession>A0A8C3V5W9</accession>
<dbReference type="Gene3D" id="2.60.120.260">
    <property type="entry name" value="Galactose-binding domain-like"/>
    <property type="match status" value="1"/>
</dbReference>
<feature type="signal peptide" evidence="9">
    <location>
        <begin position="1"/>
        <end position="33"/>
    </location>
</feature>
<dbReference type="PANTHER" id="PTHR46806:SF6">
    <property type="entry name" value="DISCOIDIN, CUB AND LCCL DOMAIN CONTAINING 1"/>
    <property type="match status" value="1"/>
</dbReference>